<protein>
    <submittedName>
        <fullName evidence="3">Tryptophan halogenase</fullName>
        <ecNumber evidence="3">1.14.19.9</ecNumber>
    </submittedName>
</protein>
<name>A0A840I6A4_9PROT</name>
<accession>A0A840I6A4</accession>
<evidence type="ECO:0000313" key="3">
    <source>
        <dbReference type="EMBL" id="MBB4660367.1"/>
    </source>
</evidence>
<dbReference type="PANTHER" id="PTHR43747">
    <property type="entry name" value="FAD-BINDING PROTEIN"/>
    <property type="match status" value="1"/>
</dbReference>
<reference evidence="3 4" key="1">
    <citation type="submission" date="2020-08" db="EMBL/GenBank/DDBJ databases">
        <title>Genomic Encyclopedia of Type Strains, Phase IV (KMG-IV): sequencing the most valuable type-strain genomes for metagenomic binning, comparative biology and taxonomic classification.</title>
        <authorList>
            <person name="Goeker M."/>
        </authorList>
    </citation>
    <scope>NUCLEOTIDE SEQUENCE [LARGE SCALE GENOMIC DNA]</scope>
    <source>
        <strain evidence="3 4">DSM 102850</strain>
    </source>
</reference>
<dbReference type="InterPro" id="IPR050816">
    <property type="entry name" value="Flavin-dep_Halogenase_NPB"/>
</dbReference>
<evidence type="ECO:0000256" key="2">
    <source>
        <dbReference type="PIRSR" id="PIRSR011396-2"/>
    </source>
</evidence>
<dbReference type="GO" id="GO:0004497">
    <property type="term" value="F:monooxygenase activity"/>
    <property type="evidence" value="ECO:0007669"/>
    <property type="project" value="InterPro"/>
</dbReference>
<dbReference type="Pfam" id="PF04820">
    <property type="entry name" value="Trp_halogenase"/>
    <property type="match status" value="1"/>
</dbReference>
<dbReference type="InterPro" id="IPR036188">
    <property type="entry name" value="FAD/NAD-bd_sf"/>
</dbReference>
<keyword evidence="2" id="KW-0274">FAD</keyword>
<dbReference type="EC" id="1.14.19.9" evidence="3"/>
<keyword evidence="2" id="KW-0285">Flavoprotein</keyword>
<organism evidence="3 4">
    <name type="scientific">Parvularcula dongshanensis</name>
    <dbReference type="NCBI Taxonomy" id="1173995"/>
    <lineage>
        <taxon>Bacteria</taxon>
        <taxon>Pseudomonadati</taxon>
        <taxon>Pseudomonadota</taxon>
        <taxon>Alphaproteobacteria</taxon>
        <taxon>Parvularculales</taxon>
        <taxon>Parvularculaceae</taxon>
        <taxon>Parvularcula</taxon>
    </lineage>
</organism>
<proteinExistence type="predicted"/>
<dbReference type="Proteomes" id="UP000563524">
    <property type="component" value="Unassembled WGS sequence"/>
</dbReference>
<feature type="binding site" evidence="2">
    <location>
        <position position="61"/>
    </location>
    <ligand>
        <name>7-chloro-L-tryptophan</name>
        <dbReference type="ChEBI" id="CHEBI:58713"/>
    </ligand>
</feature>
<feature type="binding site" evidence="2">
    <location>
        <position position="325"/>
    </location>
    <ligand>
        <name>L-tryptophan</name>
        <dbReference type="ChEBI" id="CHEBI:57912"/>
    </ligand>
</feature>
<dbReference type="Gene3D" id="3.50.50.60">
    <property type="entry name" value="FAD/NAD(P)-binding domain"/>
    <property type="match status" value="1"/>
</dbReference>
<evidence type="ECO:0000256" key="1">
    <source>
        <dbReference type="PIRSR" id="PIRSR011396-1"/>
    </source>
</evidence>
<dbReference type="EMBL" id="JACHOB010000009">
    <property type="protein sequence ID" value="MBB4660367.1"/>
    <property type="molecule type" value="Genomic_DNA"/>
</dbReference>
<keyword evidence="2" id="KW-0547">Nucleotide-binding</keyword>
<dbReference type="AlphaFoldDB" id="A0A840I6A4"/>
<dbReference type="PIRSF" id="PIRSF011396">
    <property type="entry name" value="Trp_halogenase"/>
    <property type="match status" value="1"/>
</dbReference>
<dbReference type="InterPro" id="IPR033856">
    <property type="entry name" value="Trp_halogen"/>
</dbReference>
<comment type="caution">
    <text evidence="3">The sequence shown here is derived from an EMBL/GenBank/DDBJ whole genome shotgun (WGS) entry which is preliminary data.</text>
</comment>
<dbReference type="PANTHER" id="PTHR43747:SF4">
    <property type="entry name" value="FLAVIN-DEPENDENT TRYPTOPHAN HALOGENASE"/>
    <property type="match status" value="1"/>
</dbReference>
<sequence length="490" mass="56022">MTAARLATALERQPVEIVVVESSRRPSVGVGEATVPAILDYLRDIDIDPFAVLSLTEGTFKLGIEFVDWLEDGHRFFHPFGLYGAPTRGVSFHQFWLKMRAAGRADRLERYSLCSALAEQNRFRLPLRKPEGDLTVFSWALHFDASLFADVLKKVCRRRGVRHIDAEIKRGELCAAGDNLVALHLDNDGVIKGDLFLDCTGFSSLLLGGAMRVPFTDWSQFLPVDRAITAPTKRTRELAPYTRSTAREAGWQWRIPLQHRVGNGYVYSTRFTDGQTAERLFRSTLEGSLLAEPRTIRFQTGHRESFWVGNVIGIGLAAGFLEPLESTSITLIQTAIERLIDRFPTKTISPALRDDFNRTTTLEYERIRDFLILHYWGNRRIGEEFWDKMREAPLPERLDHKVRLFRDSGRIVRYEWDTFLDPSWISLYAGLNLLPDRHDPLADFFEEDELEAAFQKMQAVVRENLASSRDHADFVAQHCASRRPQSVVNH</sequence>
<feature type="active site" evidence="1">
    <location>
        <position position="61"/>
    </location>
</feature>
<evidence type="ECO:0000313" key="4">
    <source>
        <dbReference type="Proteomes" id="UP000563524"/>
    </source>
</evidence>
<keyword evidence="4" id="KW-1185">Reference proteome</keyword>
<dbReference type="GO" id="GO:0000166">
    <property type="term" value="F:nucleotide binding"/>
    <property type="evidence" value="ECO:0007669"/>
    <property type="project" value="UniProtKB-KW"/>
</dbReference>
<feature type="binding site" evidence="2">
    <location>
        <position position="316"/>
    </location>
    <ligand>
        <name>FAD</name>
        <dbReference type="ChEBI" id="CHEBI:57692"/>
    </ligand>
</feature>
<feature type="binding site" evidence="2">
    <location>
        <position position="329"/>
    </location>
    <ligand>
        <name>FAD</name>
        <dbReference type="ChEBI" id="CHEBI:57692"/>
    </ligand>
</feature>
<dbReference type="InterPro" id="IPR006905">
    <property type="entry name" value="Flavin_halogenase"/>
</dbReference>
<gene>
    <name evidence="3" type="ORF">GGQ59_002919</name>
</gene>
<dbReference type="SUPFAM" id="SSF51905">
    <property type="entry name" value="FAD/NAD(P)-binding domain"/>
    <property type="match status" value="1"/>
</dbReference>
<keyword evidence="3" id="KW-0560">Oxidoreductase</keyword>